<feature type="compositionally biased region" description="Basic residues" evidence="4">
    <location>
        <begin position="210"/>
        <end position="219"/>
    </location>
</feature>
<reference evidence="6" key="2">
    <citation type="submission" date="2023-01" db="EMBL/GenBank/DDBJ databases">
        <title>Draft genome sequence of Litoribrevibacter albus strain NBRC 110071.</title>
        <authorList>
            <person name="Sun Q."/>
            <person name="Mori K."/>
        </authorList>
    </citation>
    <scope>NUCLEOTIDE SEQUENCE</scope>
    <source>
        <strain evidence="6">NBRC 110071</strain>
    </source>
</reference>
<evidence type="ECO:0000256" key="1">
    <source>
        <dbReference type="ARBA" id="ARBA00008348"/>
    </source>
</evidence>
<dbReference type="EMBL" id="BSNM01000014">
    <property type="protein sequence ID" value="GLQ31793.1"/>
    <property type="molecule type" value="Genomic_DNA"/>
</dbReference>
<evidence type="ECO:0000256" key="4">
    <source>
        <dbReference type="SAM" id="MobiDB-lite"/>
    </source>
</evidence>
<feature type="domain" description="Pseudouridine synthase RsuA/RluA-like" evidence="5">
    <location>
        <begin position="3"/>
        <end position="149"/>
    </location>
</feature>
<evidence type="ECO:0000256" key="3">
    <source>
        <dbReference type="RuleBase" id="RU003887"/>
    </source>
</evidence>
<proteinExistence type="inferred from homology"/>
<evidence type="ECO:0000313" key="7">
    <source>
        <dbReference type="Proteomes" id="UP001161389"/>
    </source>
</evidence>
<dbReference type="InterPro" id="IPR018496">
    <property type="entry name" value="PsdUridine_synth_RsuA/RluB_CS"/>
</dbReference>
<sequence length="219" mass="24998">MKNLILFNKPFNVLSQFTDDQGRSTLADFITEDGFYAAGRLDYDSEGLLLLTNNGQLQHKIAHPKHKMPKTYWVQVEGEITEEQLVRLRTGVELKDGMTKPAKAERIDEPTNLWPRNPPIRERANIPTSWVALTISEGRNRQVRRMTAHVGCPTLRLIRYSIGPWNIDKLANGTHTFLEVNVPAPSNSKPQARKSNRKIPSNRSKNSTSRNKKPRKFNS</sequence>
<accession>A0AA37SB60</accession>
<dbReference type="GO" id="GO:0003723">
    <property type="term" value="F:RNA binding"/>
    <property type="evidence" value="ECO:0007669"/>
    <property type="project" value="InterPro"/>
</dbReference>
<dbReference type="InterPro" id="IPR020103">
    <property type="entry name" value="PsdUridine_synth_cat_dom_sf"/>
</dbReference>
<dbReference type="AlphaFoldDB" id="A0AA37SB60"/>
<dbReference type="SUPFAM" id="SSF55120">
    <property type="entry name" value="Pseudouridine synthase"/>
    <property type="match status" value="1"/>
</dbReference>
<dbReference type="InterPro" id="IPR000748">
    <property type="entry name" value="PsdUridine_synth_RsuA/RluB/E/F"/>
</dbReference>
<protein>
    <recommendedName>
        <fullName evidence="3">Pseudouridine synthase</fullName>
        <ecNumber evidence="3">5.4.99.-</ecNumber>
    </recommendedName>
</protein>
<dbReference type="EC" id="5.4.99.-" evidence="3"/>
<dbReference type="PANTHER" id="PTHR47683">
    <property type="entry name" value="PSEUDOURIDINE SYNTHASE FAMILY PROTEIN-RELATED"/>
    <property type="match status" value="1"/>
</dbReference>
<evidence type="ECO:0000256" key="2">
    <source>
        <dbReference type="ARBA" id="ARBA00023235"/>
    </source>
</evidence>
<dbReference type="CDD" id="cd02566">
    <property type="entry name" value="PseudoU_synth_RluE"/>
    <property type="match status" value="1"/>
</dbReference>
<dbReference type="Gene3D" id="3.30.70.1560">
    <property type="entry name" value="Alpha-L RNA-binding motif"/>
    <property type="match status" value="1"/>
</dbReference>
<keyword evidence="7" id="KW-1185">Reference proteome</keyword>
<dbReference type="InterPro" id="IPR050343">
    <property type="entry name" value="RsuA_PseudoU_synthase"/>
</dbReference>
<gene>
    <name evidence="6" type="primary">rluE</name>
    <name evidence="6" type="ORF">GCM10007876_22720</name>
</gene>
<dbReference type="GO" id="GO:0120159">
    <property type="term" value="F:rRNA pseudouridine synthase activity"/>
    <property type="evidence" value="ECO:0007669"/>
    <property type="project" value="UniProtKB-ARBA"/>
</dbReference>
<dbReference type="FunFam" id="3.30.70.1560:FF:000001">
    <property type="entry name" value="Pseudouridine synthase"/>
    <property type="match status" value="1"/>
</dbReference>
<organism evidence="6 7">
    <name type="scientific">Litoribrevibacter albus</name>
    <dbReference type="NCBI Taxonomy" id="1473156"/>
    <lineage>
        <taxon>Bacteria</taxon>
        <taxon>Pseudomonadati</taxon>
        <taxon>Pseudomonadota</taxon>
        <taxon>Gammaproteobacteria</taxon>
        <taxon>Oceanospirillales</taxon>
        <taxon>Oceanospirillaceae</taxon>
        <taxon>Litoribrevibacter</taxon>
    </lineage>
</organism>
<dbReference type="InterPro" id="IPR006145">
    <property type="entry name" value="PsdUridine_synth_RsuA/RluA"/>
</dbReference>
<dbReference type="GO" id="GO:0005829">
    <property type="term" value="C:cytosol"/>
    <property type="evidence" value="ECO:0007669"/>
    <property type="project" value="UniProtKB-ARBA"/>
</dbReference>
<dbReference type="InterPro" id="IPR042092">
    <property type="entry name" value="PsdUridine_s_RsuA/RluB/E/F_cat"/>
</dbReference>
<reference evidence="6" key="1">
    <citation type="journal article" date="2014" name="Int. J. Syst. Evol. Microbiol.">
        <title>Complete genome sequence of Corynebacterium casei LMG S-19264T (=DSM 44701T), isolated from a smear-ripened cheese.</title>
        <authorList>
            <consortium name="US DOE Joint Genome Institute (JGI-PGF)"/>
            <person name="Walter F."/>
            <person name="Albersmeier A."/>
            <person name="Kalinowski J."/>
            <person name="Ruckert C."/>
        </authorList>
    </citation>
    <scope>NUCLEOTIDE SEQUENCE</scope>
    <source>
        <strain evidence="6">NBRC 110071</strain>
    </source>
</reference>
<dbReference type="PANTHER" id="PTHR47683:SF2">
    <property type="entry name" value="RNA-BINDING S4 DOMAIN-CONTAINING PROTEIN"/>
    <property type="match status" value="1"/>
</dbReference>
<feature type="region of interest" description="Disordered" evidence="4">
    <location>
        <begin position="182"/>
        <end position="219"/>
    </location>
</feature>
<name>A0AA37SB60_9GAMM</name>
<keyword evidence="2 3" id="KW-0413">Isomerase</keyword>
<dbReference type="RefSeq" id="WP_284381516.1">
    <property type="nucleotide sequence ID" value="NZ_BSNM01000014.1"/>
</dbReference>
<dbReference type="InterPro" id="IPR020094">
    <property type="entry name" value="TruA/RsuA/RluB/E/F_N"/>
</dbReference>
<dbReference type="PROSITE" id="PS01149">
    <property type="entry name" value="PSI_RSU"/>
    <property type="match status" value="1"/>
</dbReference>
<evidence type="ECO:0000259" key="5">
    <source>
        <dbReference type="Pfam" id="PF00849"/>
    </source>
</evidence>
<evidence type="ECO:0000313" key="6">
    <source>
        <dbReference type="EMBL" id="GLQ31793.1"/>
    </source>
</evidence>
<dbReference type="Gene3D" id="3.30.70.580">
    <property type="entry name" value="Pseudouridine synthase I, catalytic domain, N-terminal subdomain"/>
    <property type="match status" value="1"/>
</dbReference>
<comment type="caution">
    <text evidence="6">The sequence shown here is derived from an EMBL/GenBank/DDBJ whole genome shotgun (WGS) entry which is preliminary data.</text>
</comment>
<comment type="similarity">
    <text evidence="1 3">Belongs to the pseudouridine synthase RsuA family.</text>
</comment>
<dbReference type="GO" id="GO:0000455">
    <property type="term" value="P:enzyme-directed rRNA pseudouridine synthesis"/>
    <property type="evidence" value="ECO:0007669"/>
    <property type="project" value="UniProtKB-ARBA"/>
</dbReference>
<dbReference type="Proteomes" id="UP001161389">
    <property type="component" value="Unassembled WGS sequence"/>
</dbReference>
<dbReference type="Pfam" id="PF00849">
    <property type="entry name" value="PseudoU_synth_2"/>
    <property type="match status" value="1"/>
</dbReference>
<dbReference type="NCBIfam" id="TIGR00093">
    <property type="entry name" value="pseudouridine synthase"/>
    <property type="match status" value="1"/>
</dbReference>